<proteinExistence type="predicted"/>
<organism evidence="1 2">
    <name type="scientific">Parapedobacter indicus</name>
    <dbReference type="NCBI Taxonomy" id="1477437"/>
    <lineage>
        <taxon>Bacteria</taxon>
        <taxon>Pseudomonadati</taxon>
        <taxon>Bacteroidota</taxon>
        <taxon>Sphingobacteriia</taxon>
        <taxon>Sphingobacteriales</taxon>
        <taxon>Sphingobacteriaceae</taxon>
        <taxon>Parapedobacter</taxon>
    </lineage>
</organism>
<sequence length="83" mass="9783">MKLRKPTPRDITKFRAEYWKLMNELCDDMLEYRDGVINTMNETGVSQDFDFPEMARAAFIRQLDTCHGQFDAKFKSDKIINGE</sequence>
<name>A0A1I3E3H7_9SPHI</name>
<accession>A0A1I3E3H7</accession>
<dbReference type="AlphaFoldDB" id="A0A1I3E3H7"/>
<gene>
    <name evidence="1" type="ORF">SAMN05444682_101749</name>
</gene>
<dbReference type="STRING" id="1477437.SAMN05444682_101749"/>
<evidence type="ECO:0000313" key="1">
    <source>
        <dbReference type="EMBL" id="SFH93515.1"/>
    </source>
</evidence>
<protein>
    <submittedName>
        <fullName evidence="1">Uncharacterized protein</fullName>
    </submittedName>
</protein>
<evidence type="ECO:0000313" key="2">
    <source>
        <dbReference type="Proteomes" id="UP000198670"/>
    </source>
</evidence>
<keyword evidence="2" id="KW-1185">Reference proteome</keyword>
<dbReference type="EMBL" id="FOQO01000001">
    <property type="protein sequence ID" value="SFH93515.1"/>
    <property type="molecule type" value="Genomic_DNA"/>
</dbReference>
<dbReference type="Proteomes" id="UP000198670">
    <property type="component" value="Unassembled WGS sequence"/>
</dbReference>
<reference evidence="1 2" key="1">
    <citation type="submission" date="2016-10" db="EMBL/GenBank/DDBJ databases">
        <authorList>
            <person name="de Groot N.N."/>
        </authorList>
    </citation>
    <scope>NUCLEOTIDE SEQUENCE [LARGE SCALE GENOMIC DNA]</scope>
    <source>
        <strain evidence="1 2">RK1</strain>
    </source>
</reference>